<proteinExistence type="predicted"/>
<feature type="non-terminal residue" evidence="1">
    <location>
        <position position="1"/>
    </location>
</feature>
<organism evidence="1 2">
    <name type="scientific">Cetraspora pellucida</name>
    <dbReference type="NCBI Taxonomy" id="1433469"/>
    <lineage>
        <taxon>Eukaryota</taxon>
        <taxon>Fungi</taxon>
        <taxon>Fungi incertae sedis</taxon>
        <taxon>Mucoromycota</taxon>
        <taxon>Glomeromycotina</taxon>
        <taxon>Glomeromycetes</taxon>
        <taxon>Diversisporales</taxon>
        <taxon>Gigasporaceae</taxon>
        <taxon>Cetraspora</taxon>
    </lineage>
</organism>
<reference evidence="1" key="1">
    <citation type="submission" date="2021-06" db="EMBL/GenBank/DDBJ databases">
        <authorList>
            <person name="Kallberg Y."/>
            <person name="Tangrot J."/>
            <person name="Rosling A."/>
        </authorList>
    </citation>
    <scope>NUCLEOTIDE SEQUENCE</scope>
    <source>
        <strain evidence="1">28 12/20/2015</strain>
    </source>
</reference>
<sequence length="274" mass="31618">GNADRNDDMMVSSEGKIETDNKFQTSNITINIWASVIFESHTQMNTLKFKVKVKNCGVSKFLSKQCTSLGNFVCYYIDSLEIDVSPIPVSPNHTFNIIMLKEMHPKRPNRVLELSYIRENGYHTKIGVVGYGTPMTTGAQWSYRFASSEIRNSGDRRDSVRTNEIHFGHWYIKNEMKGFRITVIQVLGFKKKSNFFLKKLIRTPELLMQYPKLVHKLEISFENIADFNDYFAELTKRVYTAPSHTLETSVNISHDKIHDDAIILRAMTTLDDKM</sequence>
<gene>
    <name evidence="1" type="ORF">SPELUC_LOCUS13757</name>
</gene>
<name>A0ACA9Q815_9GLOM</name>
<evidence type="ECO:0000313" key="2">
    <source>
        <dbReference type="Proteomes" id="UP000789366"/>
    </source>
</evidence>
<dbReference type="EMBL" id="CAJVPW010037680">
    <property type="protein sequence ID" value="CAG8740429.1"/>
    <property type="molecule type" value="Genomic_DNA"/>
</dbReference>
<dbReference type="Proteomes" id="UP000789366">
    <property type="component" value="Unassembled WGS sequence"/>
</dbReference>
<comment type="caution">
    <text evidence="1">The sequence shown here is derived from an EMBL/GenBank/DDBJ whole genome shotgun (WGS) entry which is preliminary data.</text>
</comment>
<keyword evidence="2" id="KW-1185">Reference proteome</keyword>
<protein>
    <submittedName>
        <fullName evidence="1">6887_t:CDS:1</fullName>
    </submittedName>
</protein>
<evidence type="ECO:0000313" key="1">
    <source>
        <dbReference type="EMBL" id="CAG8740429.1"/>
    </source>
</evidence>
<accession>A0ACA9Q815</accession>
<feature type="non-terminal residue" evidence="1">
    <location>
        <position position="274"/>
    </location>
</feature>